<keyword evidence="2" id="KW-0639">Primosome</keyword>
<dbReference type="Gene3D" id="3.90.580.10">
    <property type="entry name" value="Zinc finger, CHC2-type domain"/>
    <property type="match status" value="1"/>
</dbReference>
<dbReference type="GO" id="GO:0016779">
    <property type="term" value="F:nucleotidyltransferase activity"/>
    <property type="evidence" value="ECO:0007669"/>
    <property type="project" value="UniProtKB-KW"/>
</dbReference>
<evidence type="ECO:0000256" key="3">
    <source>
        <dbReference type="ARBA" id="ARBA00022679"/>
    </source>
</evidence>
<sequence length="340" mass="37529">MAHTSDVAQAKNTDIFSLLGSVSLHGPYSSPNEELYGPCPICRDGDDRFHIKNNKWFCSHCTGRPGNGNGNGNGWHDTIDLAMRLHTIDFREAVSMLIGGNHPTIPPVATQKRSESAPGAEWQSGAMRITIELADKLWERPRALSWLNERGIDDTAIAKFNLGYTAGGTIDNLWFGANKQPQRGIIIPHWSQQYRTLFGLKIRTPTPDPKYYCVRGSKIHQGLFNSDSLIGNDVCFIVEGEFDVIALDSRISDEAAVVTLGGNSIKLADRWLPDLAHIKRFIICTDNDAAGNEAAKHWLSVVGKRGKRSILPGGEKDICEAIQKGVDVRQWAMNLIAEVL</sequence>
<keyword evidence="3" id="KW-0808">Transferase</keyword>
<dbReference type="GO" id="GO:0003677">
    <property type="term" value="F:DNA binding"/>
    <property type="evidence" value="ECO:0007669"/>
    <property type="project" value="InterPro"/>
</dbReference>
<evidence type="ECO:0000256" key="6">
    <source>
        <dbReference type="ARBA" id="ARBA00023163"/>
    </source>
</evidence>
<dbReference type="SMART" id="SM00493">
    <property type="entry name" value="TOPRIM"/>
    <property type="match status" value="1"/>
</dbReference>
<dbReference type="SUPFAM" id="SSF56731">
    <property type="entry name" value="DNA primase core"/>
    <property type="match status" value="1"/>
</dbReference>
<dbReference type="Pfam" id="PF13155">
    <property type="entry name" value="Toprim_2"/>
    <property type="match status" value="1"/>
</dbReference>
<dbReference type="GO" id="GO:0008270">
    <property type="term" value="F:zinc ion binding"/>
    <property type="evidence" value="ECO:0007669"/>
    <property type="project" value="InterPro"/>
</dbReference>
<dbReference type="AlphaFoldDB" id="A0A0F9B413"/>
<dbReference type="SUPFAM" id="SSF57783">
    <property type="entry name" value="Zinc beta-ribbon"/>
    <property type="match status" value="1"/>
</dbReference>
<keyword evidence="1" id="KW-0240">DNA-directed RNA polymerase</keyword>
<dbReference type="InterPro" id="IPR050219">
    <property type="entry name" value="DnaG_primase"/>
</dbReference>
<name>A0A0F9B413_9ZZZZ</name>
<dbReference type="GO" id="GO:0005737">
    <property type="term" value="C:cytoplasm"/>
    <property type="evidence" value="ECO:0007669"/>
    <property type="project" value="TreeGrafter"/>
</dbReference>
<reference evidence="8" key="1">
    <citation type="journal article" date="2015" name="Nature">
        <title>Complex archaea that bridge the gap between prokaryotes and eukaryotes.</title>
        <authorList>
            <person name="Spang A."/>
            <person name="Saw J.H."/>
            <person name="Jorgensen S.L."/>
            <person name="Zaremba-Niedzwiedzka K."/>
            <person name="Martijn J."/>
            <person name="Lind A.E."/>
            <person name="van Eijk R."/>
            <person name="Schleper C."/>
            <person name="Guy L."/>
            <person name="Ettema T.J."/>
        </authorList>
    </citation>
    <scope>NUCLEOTIDE SEQUENCE</scope>
</reference>
<accession>A0A0F9B413</accession>
<evidence type="ECO:0000256" key="4">
    <source>
        <dbReference type="ARBA" id="ARBA00022695"/>
    </source>
</evidence>
<keyword evidence="4" id="KW-0548">Nucleotidyltransferase</keyword>
<evidence type="ECO:0000256" key="1">
    <source>
        <dbReference type="ARBA" id="ARBA00022478"/>
    </source>
</evidence>
<dbReference type="GO" id="GO:1990077">
    <property type="term" value="C:primosome complex"/>
    <property type="evidence" value="ECO:0007669"/>
    <property type="project" value="UniProtKB-KW"/>
</dbReference>
<evidence type="ECO:0000313" key="8">
    <source>
        <dbReference type="EMBL" id="KKL16375.1"/>
    </source>
</evidence>
<gene>
    <name evidence="8" type="ORF">LCGC14_2496230</name>
</gene>
<dbReference type="InterPro" id="IPR006171">
    <property type="entry name" value="TOPRIM_dom"/>
</dbReference>
<dbReference type="CDD" id="cd01029">
    <property type="entry name" value="TOPRIM_primases"/>
    <property type="match status" value="1"/>
</dbReference>
<evidence type="ECO:0000256" key="5">
    <source>
        <dbReference type="ARBA" id="ARBA00022705"/>
    </source>
</evidence>
<keyword evidence="6" id="KW-0804">Transcription</keyword>
<proteinExistence type="predicted"/>
<dbReference type="GO" id="GO:0000428">
    <property type="term" value="C:DNA-directed RNA polymerase complex"/>
    <property type="evidence" value="ECO:0007669"/>
    <property type="project" value="UniProtKB-KW"/>
</dbReference>
<dbReference type="EMBL" id="LAZR01039687">
    <property type="protein sequence ID" value="KKL16375.1"/>
    <property type="molecule type" value="Genomic_DNA"/>
</dbReference>
<dbReference type="InterPro" id="IPR036977">
    <property type="entry name" value="DNA_primase_Znf_CHC2"/>
</dbReference>
<evidence type="ECO:0000259" key="7">
    <source>
        <dbReference type="PROSITE" id="PS50880"/>
    </source>
</evidence>
<comment type="caution">
    <text evidence="8">The sequence shown here is derived from an EMBL/GenBank/DDBJ whole genome shotgun (WGS) entry which is preliminary data.</text>
</comment>
<dbReference type="InterPro" id="IPR034154">
    <property type="entry name" value="TOPRIM_DnaG/twinkle"/>
</dbReference>
<evidence type="ECO:0000256" key="2">
    <source>
        <dbReference type="ARBA" id="ARBA00022515"/>
    </source>
</evidence>
<protein>
    <recommendedName>
        <fullName evidence="7">Toprim domain-containing protein</fullName>
    </recommendedName>
</protein>
<dbReference type="PROSITE" id="PS50880">
    <property type="entry name" value="TOPRIM"/>
    <property type="match status" value="1"/>
</dbReference>
<keyword evidence="5" id="KW-0235">DNA replication</keyword>
<organism evidence="8">
    <name type="scientific">marine sediment metagenome</name>
    <dbReference type="NCBI Taxonomy" id="412755"/>
    <lineage>
        <taxon>unclassified sequences</taxon>
        <taxon>metagenomes</taxon>
        <taxon>ecological metagenomes</taxon>
    </lineage>
</organism>
<dbReference type="PANTHER" id="PTHR30313">
    <property type="entry name" value="DNA PRIMASE"/>
    <property type="match status" value="1"/>
</dbReference>
<dbReference type="GO" id="GO:0006269">
    <property type="term" value="P:DNA replication, synthesis of primer"/>
    <property type="evidence" value="ECO:0007669"/>
    <property type="project" value="UniProtKB-KW"/>
</dbReference>
<dbReference type="Gene3D" id="3.40.1360.10">
    <property type="match status" value="1"/>
</dbReference>
<feature type="domain" description="Toprim" evidence="7">
    <location>
        <begin position="233"/>
        <end position="316"/>
    </location>
</feature>
<dbReference type="PANTHER" id="PTHR30313:SF2">
    <property type="entry name" value="DNA PRIMASE"/>
    <property type="match status" value="1"/>
</dbReference>